<protein>
    <submittedName>
        <fullName evidence="8">Uncharacterized protein</fullName>
    </submittedName>
</protein>
<keyword evidence="4" id="KW-0238">DNA-binding</keyword>
<evidence type="ECO:0000256" key="2">
    <source>
        <dbReference type="ARBA" id="ARBA00022833"/>
    </source>
</evidence>
<dbReference type="Pfam" id="PF11951">
    <property type="entry name" value="Fungal_trans_2"/>
    <property type="match status" value="1"/>
</dbReference>
<feature type="region of interest" description="Disordered" evidence="7">
    <location>
        <begin position="1"/>
        <end position="21"/>
    </location>
</feature>
<reference evidence="8" key="1">
    <citation type="submission" date="2022-09" db="EMBL/GenBank/DDBJ databases">
        <title>Fusarium specimens isolated from Avocado Roots.</title>
        <authorList>
            <person name="Stajich J."/>
            <person name="Roper C."/>
            <person name="Heimlech-Rivalta G."/>
        </authorList>
    </citation>
    <scope>NUCLEOTIDE SEQUENCE</scope>
    <source>
        <strain evidence="8">CF00095</strain>
    </source>
</reference>
<keyword evidence="1" id="KW-0479">Metal-binding</keyword>
<accession>A0ABQ8QZS7</accession>
<keyword evidence="3" id="KW-0805">Transcription regulation</keyword>
<sequence>MKCDGYTTPKPPKPRRRRLKPKTAPAKLAMVPLGFPAHDVPPSLTGDESLYFHHFLQFTATQLSLSAECNNFWTKYALPMGDIHESIRYSVVAVGASHRLFMARAIGHPNINKIQSFMIQQYNKAISSIIPSMTASSTENLHAIMICCLLFISFEGLTGRYDEFLKHLKAGSALFHSRLPWSTVEDRRISEKLAEMFCRLEVESSNFLPLNSDATGITQWYRRNAIQDSQSVVPFNGLDEASLVLRQLDVLHDEKPWHYEGHDGDDKGILMAKASEKLQKSLDEWTARLDAFCQLRTGGLSAREEQQYNNLCLRQKYWQMVIDSYTRKDDESGPNSQVFEPFLVAARKAAAPIIALQQPTYSLDGDLISGLTFIASSTEREEIKMQALDLLGKLNRREGLLDSRDVVEMHELARSLSQLTVEPTVNEDWEPKAAAGIPSINERLRKYLGQ</sequence>
<keyword evidence="5" id="KW-0804">Transcription</keyword>
<dbReference type="PANTHER" id="PTHR36206:SF13">
    <property type="entry name" value="TRANSCRIPTIONAL REGULATORY PROTEIN MOC3"/>
    <property type="match status" value="1"/>
</dbReference>
<dbReference type="InterPro" id="IPR021858">
    <property type="entry name" value="Fun_TF"/>
</dbReference>
<evidence type="ECO:0000256" key="3">
    <source>
        <dbReference type="ARBA" id="ARBA00023015"/>
    </source>
</evidence>
<name>A0ABQ8QZS7_FUSEQ</name>
<dbReference type="Proteomes" id="UP001152024">
    <property type="component" value="Unassembled WGS sequence"/>
</dbReference>
<comment type="caution">
    <text evidence="8">The sequence shown here is derived from an EMBL/GenBank/DDBJ whole genome shotgun (WGS) entry which is preliminary data.</text>
</comment>
<evidence type="ECO:0000256" key="1">
    <source>
        <dbReference type="ARBA" id="ARBA00022723"/>
    </source>
</evidence>
<organism evidence="8 9">
    <name type="scientific">Fusarium equiseti</name>
    <name type="common">Fusarium scirpi</name>
    <dbReference type="NCBI Taxonomy" id="61235"/>
    <lineage>
        <taxon>Eukaryota</taxon>
        <taxon>Fungi</taxon>
        <taxon>Dikarya</taxon>
        <taxon>Ascomycota</taxon>
        <taxon>Pezizomycotina</taxon>
        <taxon>Sordariomycetes</taxon>
        <taxon>Hypocreomycetidae</taxon>
        <taxon>Hypocreales</taxon>
        <taxon>Nectriaceae</taxon>
        <taxon>Fusarium</taxon>
        <taxon>Fusarium incarnatum-equiseti species complex</taxon>
    </lineage>
</organism>
<proteinExistence type="predicted"/>
<dbReference type="EMBL" id="JAOQBH010000022">
    <property type="protein sequence ID" value="KAJ4118886.1"/>
    <property type="molecule type" value="Genomic_DNA"/>
</dbReference>
<dbReference type="InterPro" id="IPR052360">
    <property type="entry name" value="Transcr_Regulatory_Proteins"/>
</dbReference>
<gene>
    <name evidence="8" type="ORF">NW768_010625</name>
</gene>
<dbReference type="PANTHER" id="PTHR36206">
    <property type="entry name" value="ASPERCRYPTIN BIOSYNTHESIS CLUSTER-SPECIFIC TRANSCRIPTION REGULATOR ATNN-RELATED"/>
    <property type="match status" value="1"/>
</dbReference>
<evidence type="ECO:0000313" key="9">
    <source>
        <dbReference type="Proteomes" id="UP001152024"/>
    </source>
</evidence>
<feature type="compositionally biased region" description="Basic residues" evidence="7">
    <location>
        <begin position="12"/>
        <end position="21"/>
    </location>
</feature>
<evidence type="ECO:0000256" key="4">
    <source>
        <dbReference type="ARBA" id="ARBA00023125"/>
    </source>
</evidence>
<evidence type="ECO:0000256" key="7">
    <source>
        <dbReference type="SAM" id="MobiDB-lite"/>
    </source>
</evidence>
<evidence type="ECO:0000256" key="6">
    <source>
        <dbReference type="ARBA" id="ARBA00023242"/>
    </source>
</evidence>
<evidence type="ECO:0000256" key="5">
    <source>
        <dbReference type="ARBA" id="ARBA00023163"/>
    </source>
</evidence>
<keyword evidence="2" id="KW-0862">Zinc</keyword>
<keyword evidence="9" id="KW-1185">Reference proteome</keyword>
<keyword evidence="6" id="KW-0539">Nucleus</keyword>
<evidence type="ECO:0000313" key="8">
    <source>
        <dbReference type="EMBL" id="KAJ4118886.1"/>
    </source>
</evidence>